<reference evidence="3" key="1">
    <citation type="journal article" date="2017" name="Nat. Commun.">
        <title>The asparagus genome sheds light on the origin and evolution of a young Y chromosome.</title>
        <authorList>
            <person name="Harkess A."/>
            <person name="Zhou J."/>
            <person name="Xu C."/>
            <person name="Bowers J.E."/>
            <person name="Van der Hulst R."/>
            <person name="Ayyampalayam S."/>
            <person name="Mercati F."/>
            <person name="Riccardi P."/>
            <person name="McKain M.R."/>
            <person name="Kakrana A."/>
            <person name="Tang H."/>
            <person name="Ray J."/>
            <person name="Groenendijk J."/>
            <person name="Arikit S."/>
            <person name="Mathioni S.M."/>
            <person name="Nakano M."/>
            <person name="Shan H."/>
            <person name="Telgmann-Rauber A."/>
            <person name="Kanno A."/>
            <person name="Yue Z."/>
            <person name="Chen H."/>
            <person name="Li W."/>
            <person name="Chen Y."/>
            <person name="Xu X."/>
            <person name="Zhang Y."/>
            <person name="Luo S."/>
            <person name="Chen H."/>
            <person name="Gao J."/>
            <person name="Mao Z."/>
            <person name="Pires J.C."/>
            <person name="Luo M."/>
            <person name="Kudrna D."/>
            <person name="Wing R.A."/>
            <person name="Meyers B.C."/>
            <person name="Yi K."/>
            <person name="Kong H."/>
            <person name="Lavrijsen P."/>
            <person name="Sunseri F."/>
            <person name="Falavigna A."/>
            <person name="Ye Y."/>
            <person name="Leebens-Mack J.H."/>
            <person name="Chen G."/>
        </authorList>
    </citation>
    <scope>NUCLEOTIDE SEQUENCE [LARGE SCALE GENOMIC DNA]</scope>
    <source>
        <strain evidence="3">cv. DH0086</strain>
    </source>
</reference>
<proteinExistence type="predicted"/>
<feature type="compositionally biased region" description="Basic and acidic residues" evidence="1">
    <location>
        <begin position="21"/>
        <end position="35"/>
    </location>
</feature>
<dbReference type="Gramene" id="ONK63855">
    <property type="protein sequence ID" value="ONK63855"/>
    <property type="gene ID" value="A4U43_C07F19630"/>
</dbReference>
<keyword evidence="3" id="KW-1185">Reference proteome</keyword>
<name>A0A5P1ED88_ASPOF</name>
<dbReference type="AlphaFoldDB" id="A0A5P1ED88"/>
<gene>
    <name evidence="2" type="ORF">A4U43_C07F19630</name>
</gene>
<dbReference type="EMBL" id="CM007387">
    <property type="protein sequence ID" value="ONK63855.1"/>
    <property type="molecule type" value="Genomic_DNA"/>
</dbReference>
<sequence>MRWRRRRAPACNEEVEEGDDAGEKEKEGEGEGHDDGLEEEGEDPGTAPGFEAGNRTTESVGIRWSRSNSDSVKAPYSSVVFPSERGCRIWGGIISPSVGCDVSRDRIRYVLIKECVLVHPTVRIQEIDFKTLNIFKLSSNTVEDEVLGDQEKEDEESLNLKNQSFSLSIQSGNNLSNFSFIL</sequence>
<feature type="region of interest" description="Disordered" evidence="1">
    <location>
        <begin position="1"/>
        <end position="72"/>
    </location>
</feature>
<evidence type="ECO:0000256" key="1">
    <source>
        <dbReference type="SAM" id="MobiDB-lite"/>
    </source>
</evidence>
<evidence type="ECO:0000313" key="2">
    <source>
        <dbReference type="EMBL" id="ONK63855.1"/>
    </source>
</evidence>
<protein>
    <submittedName>
        <fullName evidence="2">Uncharacterized protein</fullName>
    </submittedName>
</protein>
<dbReference type="Proteomes" id="UP000243459">
    <property type="component" value="Chromosome 7"/>
</dbReference>
<evidence type="ECO:0000313" key="3">
    <source>
        <dbReference type="Proteomes" id="UP000243459"/>
    </source>
</evidence>
<feature type="compositionally biased region" description="Polar residues" evidence="1">
    <location>
        <begin position="54"/>
        <end position="71"/>
    </location>
</feature>
<accession>A0A5P1ED88</accession>
<organism evidence="2 3">
    <name type="scientific">Asparagus officinalis</name>
    <name type="common">Garden asparagus</name>
    <dbReference type="NCBI Taxonomy" id="4686"/>
    <lineage>
        <taxon>Eukaryota</taxon>
        <taxon>Viridiplantae</taxon>
        <taxon>Streptophyta</taxon>
        <taxon>Embryophyta</taxon>
        <taxon>Tracheophyta</taxon>
        <taxon>Spermatophyta</taxon>
        <taxon>Magnoliopsida</taxon>
        <taxon>Liliopsida</taxon>
        <taxon>Asparagales</taxon>
        <taxon>Asparagaceae</taxon>
        <taxon>Asparagoideae</taxon>
        <taxon>Asparagus</taxon>
    </lineage>
</organism>